<evidence type="ECO:0000313" key="2">
    <source>
        <dbReference type="Proteomes" id="UP000436088"/>
    </source>
</evidence>
<dbReference type="Proteomes" id="UP000436088">
    <property type="component" value="Unassembled WGS sequence"/>
</dbReference>
<proteinExistence type="predicted"/>
<organism evidence="1 2">
    <name type="scientific">Hibiscus syriacus</name>
    <name type="common">Rose of Sharon</name>
    <dbReference type="NCBI Taxonomy" id="106335"/>
    <lineage>
        <taxon>Eukaryota</taxon>
        <taxon>Viridiplantae</taxon>
        <taxon>Streptophyta</taxon>
        <taxon>Embryophyta</taxon>
        <taxon>Tracheophyta</taxon>
        <taxon>Spermatophyta</taxon>
        <taxon>Magnoliopsida</taxon>
        <taxon>eudicotyledons</taxon>
        <taxon>Gunneridae</taxon>
        <taxon>Pentapetalae</taxon>
        <taxon>rosids</taxon>
        <taxon>malvids</taxon>
        <taxon>Malvales</taxon>
        <taxon>Malvaceae</taxon>
        <taxon>Malvoideae</taxon>
        <taxon>Hibiscus</taxon>
    </lineage>
</organism>
<keyword evidence="2" id="KW-1185">Reference proteome</keyword>
<evidence type="ECO:0000313" key="1">
    <source>
        <dbReference type="EMBL" id="KAE8701117.1"/>
    </source>
</evidence>
<dbReference type="AlphaFoldDB" id="A0A6A3ABN8"/>
<accession>A0A6A3ABN8</accession>
<sequence>MKLGSCVAVLGLKLKSRIGDLGIEVPKLGFEPKYQIGVAAFHGAFSA</sequence>
<comment type="caution">
    <text evidence="1">The sequence shown here is derived from an EMBL/GenBank/DDBJ whole genome shotgun (WGS) entry which is preliminary data.</text>
</comment>
<protein>
    <submittedName>
        <fullName evidence="1">RING/FYVE/PHD zinc finger superfamily protein</fullName>
    </submittedName>
</protein>
<dbReference type="EMBL" id="VEPZ02001024">
    <property type="protein sequence ID" value="KAE8701117.1"/>
    <property type="molecule type" value="Genomic_DNA"/>
</dbReference>
<name>A0A6A3ABN8_HIBSY</name>
<gene>
    <name evidence="1" type="ORF">F3Y22_tig00110548pilonHSYRG00261</name>
</gene>
<reference evidence="1" key="1">
    <citation type="submission" date="2019-09" db="EMBL/GenBank/DDBJ databases">
        <title>Draft genome information of white flower Hibiscus syriacus.</title>
        <authorList>
            <person name="Kim Y.-M."/>
        </authorList>
    </citation>
    <scope>NUCLEOTIDE SEQUENCE [LARGE SCALE GENOMIC DNA]</scope>
    <source>
        <strain evidence="1">YM2019G1</strain>
    </source>
</reference>